<comment type="caution">
    <text evidence="2">The sequence shown here is derived from an EMBL/GenBank/DDBJ whole genome shotgun (WGS) entry which is preliminary data.</text>
</comment>
<name>A0AA37GTW1_9PEZI</name>
<dbReference type="AlphaFoldDB" id="A0AA37GTW1"/>
<organism evidence="2 3">
    <name type="scientific">Colletotrichum liriopes</name>
    <dbReference type="NCBI Taxonomy" id="708192"/>
    <lineage>
        <taxon>Eukaryota</taxon>
        <taxon>Fungi</taxon>
        <taxon>Dikarya</taxon>
        <taxon>Ascomycota</taxon>
        <taxon>Pezizomycotina</taxon>
        <taxon>Sordariomycetes</taxon>
        <taxon>Hypocreomycetidae</taxon>
        <taxon>Glomerellales</taxon>
        <taxon>Glomerellaceae</taxon>
        <taxon>Colletotrichum</taxon>
        <taxon>Colletotrichum spaethianum species complex</taxon>
    </lineage>
</organism>
<proteinExistence type="predicted"/>
<keyword evidence="3" id="KW-1185">Reference proteome</keyword>
<evidence type="ECO:0000313" key="3">
    <source>
        <dbReference type="Proteomes" id="UP001055172"/>
    </source>
</evidence>
<dbReference type="EMBL" id="BPPX01000025">
    <property type="protein sequence ID" value="GJC87198.1"/>
    <property type="molecule type" value="Genomic_DNA"/>
</dbReference>
<accession>A0AA37GTW1</accession>
<gene>
    <name evidence="2" type="ORF">ColLi_10036</name>
</gene>
<feature type="region of interest" description="Disordered" evidence="1">
    <location>
        <begin position="1"/>
        <end position="21"/>
    </location>
</feature>
<evidence type="ECO:0000256" key="1">
    <source>
        <dbReference type="SAM" id="MobiDB-lite"/>
    </source>
</evidence>
<reference evidence="2 3" key="1">
    <citation type="submission" date="2021-07" db="EMBL/GenBank/DDBJ databases">
        <title>Genome data of Colletotrichum spaethianum.</title>
        <authorList>
            <person name="Utami Y.D."/>
            <person name="Hiruma K."/>
        </authorList>
    </citation>
    <scope>NUCLEOTIDE SEQUENCE [LARGE SCALE GENOMIC DNA]</scope>
    <source>
        <strain evidence="2 3">MAFF 242679</strain>
    </source>
</reference>
<sequence length="105" mass="11733">MQKHKKRKDADYGHTDTSTNDSGNCFEQFANCSFFCRTIATARIFTGNIVYIFKTTIPITSNSSNDLDEIKFYWFIFLSASNSALASCSDEFLDAAGCGDLELID</sequence>
<protein>
    <submittedName>
        <fullName evidence="2">Uncharacterized protein</fullName>
    </submittedName>
</protein>
<evidence type="ECO:0000313" key="2">
    <source>
        <dbReference type="EMBL" id="GJC87198.1"/>
    </source>
</evidence>
<dbReference type="Proteomes" id="UP001055172">
    <property type="component" value="Unassembled WGS sequence"/>
</dbReference>